<dbReference type="Proteomes" id="UP000027920">
    <property type="component" value="Unassembled WGS sequence"/>
</dbReference>
<dbReference type="OrthoDB" id="5287072at2759"/>
<accession>A0A072P0Q6</accession>
<comment type="caution">
    <text evidence="2">The sequence shown here is derived from an EMBL/GenBank/DDBJ whole genome shotgun (WGS) entry which is preliminary data.</text>
</comment>
<keyword evidence="3" id="KW-1185">Reference proteome</keyword>
<proteinExistence type="predicted"/>
<feature type="domain" description="N,N-dimethylformamidase beta subunit-like C-terminal" evidence="1">
    <location>
        <begin position="273"/>
        <end position="338"/>
    </location>
</feature>
<dbReference type="EMBL" id="AMGV01000013">
    <property type="protein sequence ID" value="KEF53421.1"/>
    <property type="molecule type" value="Genomic_DNA"/>
</dbReference>
<evidence type="ECO:0000313" key="3">
    <source>
        <dbReference type="Proteomes" id="UP000027920"/>
    </source>
</evidence>
<dbReference type="STRING" id="1182545.A0A072P0Q6"/>
<reference evidence="2 3" key="1">
    <citation type="submission" date="2013-03" db="EMBL/GenBank/DDBJ databases">
        <title>The Genome Sequence of Exophiala aquamarina CBS 119918.</title>
        <authorList>
            <consortium name="The Broad Institute Genomics Platform"/>
            <person name="Cuomo C."/>
            <person name="de Hoog S."/>
            <person name="Gorbushina A."/>
            <person name="Walker B."/>
            <person name="Young S.K."/>
            <person name="Zeng Q."/>
            <person name="Gargeya S."/>
            <person name="Fitzgerald M."/>
            <person name="Haas B."/>
            <person name="Abouelleil A."/>
            <person name="Allen A.W."/>
            <person name="Alvarado L."/>
            <person name="Arachchi H.M."/>
            <person name="Berlin A.M."/>
            <person name="Chapman S.B."/>
            <person name="Gainer-Dewar J."/>
            <person name="Goldberg J."/>
            <person name="Griggs A."/>
            <person name="Gujja S."/>
            <person name="Hansen M."/>
            <person name="Howarth C."/>
            <person name="Imamovic A."/>
            <person name="Ireland A."/>
            <person name="Larimer J."/>
            <person name="McCowan C."/>
            <person name="Murphy C."/>
            <person name="Pearson M."/>
            <person name="Poon T.W."/>
            <person name="Priest M."/>
            <person name="Roberts A."/>
            <person name="Saif S."/>
            <person name="Shea T."/>
            <person name="Sisk P."/>
            <person name="Sykes S."/>
            <person name="Wortman J."/>
            <person name="Nusbaum C."/>
            <person name="Birren B."/>
        </authorList>
    </citation>
    <scope>NUCLEOTIDE SEQUENCE [LARGE SCALE GENOMIC DNA]</scope>
    <source>
        <strain evidence="2 3">CBS 119918</strain>
    </source>
</reference>
<organism evidence="2 3">
    <name type="scientific">Exophiala aquamarina CBS 119918</name>
    <dbReference type="NCBI Taxonomy" id="1182545"/>
    <lineage>
        <taxon>Eukaryota</taxon>
        <taxon>Fungi</taxon>
        <taxon>Dikarya</taxon>
        <taxon>Ascomycota</taxon>
        <taxon>Pezizomycotina</taxon>
        <taxon>Eurotiomycetes</taxon>
        <taxon>Chaetothyriomycetidae</taxon>
        <taxon>Chaetothyriales</taxon>
        <taxon>Herpotrichiellaceae</taxon>
        <taxon>Exophiala</taxon>
    </lineage>
</organism>
<dbReference type="InterPro" id="IPR013320">
    <property type="entry name" value="ConA-like_dom_sf"/>
</dbReference>
<protein>
    <recommendedName>
        <fullName evidence="1">N,N-dimethylformamidase beta subunit-like C-terminal domain-containing protein</fullName>
    </recommendedName>
</protein>
<gene>
    <name evidence="2" type="ORF">A1O9_10396</name>
</gene>
<dbReference type="Pfam" id="PF20254">
    <property type="entry name" value="DMFA2_C"/>
    <property type="match status" value="1"/>
</dbReference>
<dbReference type="HOGENOM" id="CLU_808998_0_0_1"/>
<sequence length="343" mass="37738">MGTIEAVPAEYPPEITGYAELWIVSPGEKVDIKVSCTEPEYSYGTVRVIQGVDLPHSPKRGFEQVTAIATWMSKGRFQVARSGSYALIREWIHLPIIDGFDVSLSFQPHIAGSGTHRQQRIISTLDVPLKSGFAVLINSEGLIEIWVGTSGTVSALQTNFAPSYKRWARLQLSFPASSAVSISLDPIPYVAEKRHRLRPQSVLALAGSYAEAPTKESSRVTNFFNGRIDSPMIKSLKTCTLVQYDFGCNIPEDTILDISGRGIMEFWSNAPARGVRGHNWGGTEVDWTEARYGYGAIHFHEDDLGDAAWETDLTIQLPTTARSGIYAVEVLATASQRASLYPI</sequence>
<evidence type="ECO:0000313" key="2">
    <source>
        <dbReference type="EMBL" id="KEF53421.1"/>
    </source>
</evidence>
<dbReference type="SUPFAM" id="SSF49899">
    <property type="entry name" value="Concanavalin A-like lectins/glucanases"/>
    <property type="match status" value="1"/>
</dbReference>
<dbReference type="RefSeq" id="XP_013256011.1">
    <property type="nucleotide sequence ID" value="XM_013400557.1"/>
</dbReference>
<dbReference type="InterPro" id="IPR046540">
    <property type="entry name" value="DMFA2_C"/>
</dbReference>
<name>A0A072P0Q6_9EURO</name>
<dbReference type="GeneID" id="25285300"/>
<dbReference type="AlphaFoldDB" id="A0A072P0Q6"/>
<evidence type="ECO:0000259" key="1">
    <source>
        <dbReference type="Pfam" id="PF20254"/>
    </source>
</evidence>
<dbReference type="VEuPathDB" id="FungiDB:A1O9_10396"/>